<evidence type="ECO:0000259" key="2">
    <source>
        <dbReference type="SMART" id="SM00597"/>
    </source>
</evidence>
<organism evidence="3 4">
    <name type="scientific">Meganyctiphanes norvegica</name>
    <name type="common">Northern krill</name>
    <name type="synonym">Thysanopoda norvegica</name>
    <dbReference type="NCBI Taxonomy" id="48144"/>
    <lineage>
        <taxon>Eukaryota</taxon>
        <taxon>Metazoa</taxon>
        <taxon>Ecdysozoa</taxon>
        <taxon>Arthropoda</taxon>
        <taxon>Crustacea</taxon>
        <taxon>Multicrustacea</taxon>
        <taxon>Malacostraca</taxon>
        <taxon>Eumalacostraca</taxon>
        <taxon>Eucarida</taxon>
        <taxon>Euphausiacea</taxon>
        <taxon>Euphausiidae</taxon>
        <taxon>Meganyctiphanes</taxon>
    </lineage>
</organism>
<sequence length="158" mass="18062">MKQSTLKSFIIKPAAADVPRNEVQRDQITAMPVSSQPRPSAKRKARNDPDTARAYERKRRHCFQSHWLDEYDWLRFDQVNGVMFCYVCRELQHLHPSSDIAMITGDVSFRKGILDSHGTSKYHTKCMDVFHPCQAATTRDAPCHPSAATEITESRDAL</sequence>
<dbReference type="EMBL" id="CAXKWB010060218">
    <property type="protein sequence ID" value="CAL4182748.1"/>
    <property type="molecule type" value="Genomic_DNA"/>
</dbReference>
<gene>
    <name evidence="3" type="ORF">MNOR_LOCUS35621</name>
</gene>
<dbReference type="SMART" id="SM00597">
    <property type="entry name" value="ZnF_TTF"/>
    <property type="match status" value="1"/>
</dbReference>
<keyword evidence="4" id="KW-1185">Reference proteome</keyword>
<comment type="caution">
    <text evidence="3">The sequence shown here is derived from an EMBL/GenBank/DDBJ whole genome shotgun (WGS) entry which is preliminary data.</text>
</comment>
<dbReference type="Proteomes" id="UP001497623">
    <property type="component" value="Unassembled WGS sequence"/>
</dbReference>
<dbReference type="AlphaFoldDB" id="A0AAV2SFE1"/>
<accession>A0AAV2SFE1</accession>
<protein>
    <recommendedName>
        <fullName evidence="2">TTF-type domain-containing protein</fullName>
    </recommendedName>
</protein>
<feature type="region of interest" description="Disordered" evidence="1">
    <location>
        <begin position="18"/>
        <end position="53"/>
    </location>
</feature>
<dbReference type="InterPro" id="IPR006580">
    <property type="entry name" value="Znf_TTF"/>
</dbReference>
<proteinExistence type="predicted"/>
<evidence type="ECO:0000256" key="1">
    <source>
        <dbReference type="SAM" id="MobiDB-lite"/>
    </source>
</evidence>
<name>A0AAV2SFE1_MEGNR</name>
<evidence type="ECO:0000313" key="4">
    <source>
        <dbReference type="Proteomes" id="UP001497623"/>
    </source>
</evidence>
<reference evidence="3 4" key="1">
    <citation type="submission" date="2024-05" db="EMBL/GenBank/DDBJ databases">
        <authorList>
            <person name="Wallberg A."/>
        </authorList>
    </citation>
    <scope>NUCLEOTIDE SEQUENCE [LARGE SCALE GENOMIC DNA]</scope>
</reference>
<evidence type="ECO:0000313" key="3">
    <source>
        <dbReference type="EMBL" id="CAL4182748.1"/>
    </source>
</evidence>
<feature type="domain" description="TTF-type" evidence="2">
    <location>
        <begin position="57"/>
        <end position="139"/>
    </location>
</feature>